<dbReference type="EMBL" id="CP062796">
    <property type="protein sequence ID" value="QUL98299.1"/>
    <property type="molecule type" value="Genomic_DNA"/>
</dbReference>
<organism evidence="7">
    <name type="scientific">Candidatus Fermentithermobacillus carboniphilus</name>
    <dbReference type="NCBI Taxonomy" id="3085328"/>
    <lineage>
        <taxon>Bacteria</taxon>
        <taxon>Bacillati</taxon>
        <taxon>Bacillota</taxon>
        <taxon>Candidatus Fermentithermobacillia</taxon>
        <taxon>Candidatus Fermentithermobacillales</taxon>
        <taxon>Candidatus Fermentithermobacillaceae</taxon>
        <taxon>Candidatus Fermentithermobacillus</taxon>
    </lineage>
</organism>
<evidence type="ECO:0000259" key="6">
    <source>
        <dbReference type="Pfam" id="PF01957"/>
    </source>
</evidence>
<dbReference type="InterPro" id="IPR052165">
    <property type="entry name" value="Membrane_assoc_protease"/>
</dbReference>
<comment type="subcellular location">
    <subcellularLocation>
        <location evidence="1">Membrane</location>
        <topology evidence="1">Multi-pass membrane protein</topology>
    </subcellularLocation>
</comment>
<reference evidence="7" key="2">
    <citation type="journal article" date="2023" name="Biology">
        <title>Prokaryotic Life Associated with Coal-Fire Gas Vents Revealed by Metagenomics.</title>
        <authorList>
            <person name="Kadnikov V.V."/>
            <person name="Mardanov A.V."/>
            <person name="Beletsky A.V."/>
            <person name="Karnachuk O.V."/>
            <person name="Ravin N.V."/>
        </authorList>
    </citation>
    <scope>NUCLEOTIDE SEQUENCE</scope>
    <source>
        <strain evidence="7">Bu02</strain>
    </source>
</reference>
<dbReference type="GO" id="GO:0005886">
    <property type="term" value="C:plasma membrane"/>
    <property type="evidence" value="ECO:0007669"/>
    <property type="project" value="TreeGrafter"/>
</dbReference>
<feature type="transmembrane region" description="Helical" evidence="5">
    <location>
        <begin position="46"/>
        <end position="64"/>
    </location>
</feature>
<dbReference type="AlphaFoldDB" id="A0AAT9LB73"/>
<evidence type="ECO:0000256" key="1">
    <source>
        <dbReference type="ARBA" id="ARBA00004141"/>
    </source>
</evidence>
<dbReference type="InterPro" id="IPR012340">
    <property type="entry name" value="NA-bd_OB-fold"/>
</dbReference>
<gene>
    <name evidence="7" type="ORF">IMF26_09770</name>
</gene>
<keyword evidence="2 5" id="KW-0812">Transmembrane</keyword>
<accession>A0AAT9LB73</accession>
<evidence type="ECO:0000256" key="3">
    <source>
        <dbReference type="ARBA" id="ARBA00022989"/>
    </source>
</evidence>
<dbReference type="KEGG" id="fcz:IMF26_09770"/>
<dbReference type="PANTHER" id="PTHR33507">
    <property type="entry name" value="INNER MEMBRANE PROTEIN YBBJ"/>
    <property type="match status" value="1"/>
</dbReference>
<dbReference type="PANTHER" id="PTHR33507:SF3">
    <property type="entry name" value="INNER MEMBRANE PROTEIN YBBJ"/>
    <property type="match status" value="1"/>
</dbReference>
<evidence type="ECO:0000256" key="2">
    <source>
        <dbReference type="ARBA" id="ARBA00022692"/>
    </source>
</evidence>
<evidence type="ECO:0000313" key="7">
    <source>
        <dbReference type="EMBL" id="QUL98299.1"/>
    </source>
</evidence>
<evidence type="ECO:0000256" key="4">
    <source>
        <dbReference type="ARBA" id="ARBA00023136"/>
    </source>
</evidence>
<feature type="transmembrane region" description="Helical" evidence="5">
    <location>
        <begin position="7"/>
        <end position="40"/>
    </location>
</feature>
<dbReference type="Gene3D" id="2.40.50.140">
    <property type="entry name" value="Nucleic acid-binding proteins"/>
    <property type="match status" value="1"/>
</dbReference>
<sequence length="143" mass="15354">MPYWGIWVIVAVGCAIAEIFTSGFFIIWFSGGALVAAVLSLAGVNLNWQIVSFVAVSTVLVLSTKKISSAWFRKGGEVKTNVYALEGMTGYVIQDIPEQSFGQVKVEGEVWAAKSIDGTKIPSGAQVKVVKVEGVHLVVKSFE</sequence>
<reference evidence="7" key="1">
    <citation type="submission" date="2020-10" db="EMBL/GenBank/DDBJ databases">
        <authorList>
            <person name="Kadnikov V."/>
            <person name="Beletsky A.V."/>
            <person name="Mardanov A.V."/>
            <person name="Karnachuk O.V."/>
            <person name="Ravin N.V."/>
        </authorList>
    </citation>
    <scope>NUCLEOTIDE SEQUENCE</scope>
    <source>
        <strain evidence="7">Bu02</strain>
    </source>
</reference>
<dbReference type="SUPFAM" id="SSF141322">
    <property type="entry name" value="NfeD domain-like"/>
    <property type="match status" value="1"/>
</dbReference>
<proteinExistence type="predicted"/>
<name>A0AAT9LB73_9FIRM</name>
<dbReference type="InterPro" id="IPR002810">
    <property type="entry name" value="NfeD-like_C"/>
</dbReference>
<keyword evidence="3 5" id="KW-1133">Transmembrane helix</keyword>
<protein>
    <submittedName>
        <fullName evidence="7">NfeD family protein</fullName>
    </submittedName>
</protein>
<keyword evidence="4 5" id="KW-0472">Membrane</keyword>
<feature type="domain" description="NfeD-like C-terminal" evidence="6">
    <location>
        <begin position="84"/>
        <end position="140"/>
    </location>
</feature>
<evidence type="ECO:0000256" key="5">
    <source>
        <dbReference type="SAM" id="Phobius"/>
    </source>
</evidence>
<dbReference type="Pfam" id="PF01957">
    <property type="entry name" value="NfeD"/>
    <property type="match status" value="1"/>
</dbReference>